<proteinExistence type="predicted"/>
<organism evidence="2">
    <name type="scientific">viral metagenome</name>
    <dbReference type="NCBI Taxonomy" id="1070528"/>
    <lineage>
        <taxon>unclassified sequences</taxon>
        <taxon>metagenomes</taxon>
        <taxon>organismal metagenomes</taxon>
    </lineage>
</organism>
<accession>A0A6C0J5A6</accession>
<keyword evidence="1" id="KW-0472">Membrane</keyword>
<reference evidence="2" key="1">
    <citation type="journal article" date="2020" name="Nature">
        <title>Giant virus diversity and host interactions through global metagenomics.</title>
        <authorList>
            <person name="Schulz F."/>
            <person name="Roux S."/>
            <person name="Paez-Espino D."/>
            <person name="Jungbluth S."/>
            <person name="Walsh D.A."/>
            <person name="Denef V.J."/>
            <person name="McMahon K.D."/>
            <person name="Konstantinidis K.T."/>
            <person name="Eloe-Fadrosh E.A."/>
            <person name="Kyrpides N.C."/>
            <person name="Woyke T."/>
        </authorList>
    </citation>
    <scope>NUCLEOTIDE SEQUENCE</scope>
    <source>
        <strain evidence="2">GVMAG-M-3300025695-21</strain>
    </source>
</reference>
<keyword evidence="1" id="KW-0812">Transmembrane</keyword>
<keyword evidence="1" id="KW-1133">Transmembrane helix</keyword>
<dbReference type="AlphaFoldDB" id="A0A6C0J5A6"/>
<dbReference type="EMBL" id="MN740304">
    <property type="protein sequence ID" value="QHT99137.1"/>
    <property type="molecule type" value="Genomic_DNA"/>
</dbReference>
<name>A0A6C0J5A6_9ZZZZ</name>
<protein>
    <submittedName>
        <fullName evidence="2">Uncharacterized protein</fullName>
    </submittedName>
</protein>
<evidence type="ECO:0000256" key="1">
    <source>
        <dbReference type="SAM" id="Phobius"/>
    </source>
</evidence>
<sequence length="276" mass="32855">MSISYNIIIYSFILLLVLLIIAYIVYLAYNSYKKNQNENNIYFMNTEETKMFLLKDEDYYVRNLSKYDIYARHVKTNKEYLDNISKAASSFTKEEIARLIKCSHDADIFFKKFYIKKYKEIKGGDIAAIKWIYAITDNNVYEEGLPHTRVNIIFLSKNILKNTDNDLTNTLIHEKIHIYQRYNTDLFNKILASMNYSIVDKNLIENNHLIRSNPDVNKYIYIDNNTKKYFICLYRNEKPSGINDVIINNYSIEHPYEMIAYDIANYHNDISKYINI</sequence>
<feature type="transmembrane region" description="Helical" evidence="1">
    <location>
        <begin position="7"/>
        <end position="29"/>
    </location>
</feature>
<evidence type="ECO:0000313" key="2">
    <source>
        <dbReference type="EMBL" id="QHT99137.1"/>
    </source>
</evidence>